<organism evidence="7 8">
    <name type="scientific">Polaromonas naphthalenivorans (strain CJ2)</name>
    <dbReference type="NCBI Taxonomy" id="365044"/>
    <lineage>
        <taxon>Bacteria</taxon>
        <taxon>Pseudomonadati</taxon>
        <taxon>Pseudomonadota</taxon>
        <taxon>Betaproteobacteria</taxon>
        <taxon>Burkholderiales</taxon>
        <taxon>Comamonadaceae</taxon>
        <taxon>Polaromonas</taxon>
    </lineage>
</organism>
<dbReference type="SMART" id="SM00528">
    <property type="entry name" value="HNS"/>
    <property type="match status" value="1"/>
</dbReference>
<keyword evidence="8" id="KW-1185">Reference proteome</keyword>
<feature type="domain" description="DNA-binding protein H-NS-like C-terminal" evidence="6">
    <location>
        <begin position="72"/>
        <end position="115"/>
    </location>
</feature>
<reference evidence="8" key="1">
    <citation type="journal article" date="2009" name="Environ. Microbiol.">
        <title>The genome of Polaromonas naphthalenivorans strain CJ2, isolated from coal tar-contaminated sediment, reveals physiological and metabolic versatility and evolution through extensive horizontal gene transfer.</title>
        <authorList>
            <person name="Yagi J.M."/>
            <person name="Sims D."/>
            <person name="Brettin T."/>
            <person name="Bruce D."/>
            <person name="Madsen E.L."/>
        </authorList>
    </citation>
    <scope>NUCLEOTIDE SEQUENCE [LARGE SCALE GENOMIC DNA]</scope>
    <source>
        <strain evidence="8">CJ2</strain>
        <plasmid evidence="8">Plasmid pPNAP02</plasmid>
    </source>
</reference>
<dbReference type="RefSeq" id="WP_011798119.1">
    <property type="nucleotide sequence ID" value="NC_008758.1"/>
</dbReference>
<dbReference type="HOGENOM" id="CLU_117503_4_0_4"/>
<dbReference type="Proteomes" id="UP000000644">
    <property type="component" value="Plasmid pPNAP02"/>
</dbReference>
<comment type="subcellular location">
    <subcellularLocation>
        <location evidence="1">Cytoplasm</location>
        <location evidence="1">Nucleoid</location>
    </subcellularLocation>
</comment>
<sequence>MNELVKLRQQIAEMEKQAADLQKKNRPAVLAELREQMAAYGITAEELSRPAAKATKPKATLAKPAASPAKGKKPVVHSPAKYRGPQGQEWSGRGTAPKWLNDLLAGGKTREDFLIRQDTAA</sequence>
<dbReference type="AlphaFoldDB" id="A1VW18"/>
<accession>A1VW18</accession>
<dbReference type="GO" id="GO:0005829">
    <property type="term" value="C:cytosol"/>
    <property type="evidence" value="ECO:0007669"/>
    <property type="project" value="TreeGrafter"/>
</dbReference>
<evidence type="ECO:0000256" key="2">
    <source>
        <dbReference type="ARBA" id="ARBA00010610"/>
    </source>
</evidence>
<dbReference type="GO" id="GO:0001217">
    <property type="term" value="F:DNA-binding transcription repressor activity"/>
    <property type="evidence" value="ECO:0007669"/>
    <property type="project" value="TreeGrafter"/>
</dbReference>
<dbReference type="GO" id="GO:0000976">
    <property type="term" value="F:transcription cis-regulatory region binding"/>
    <property type="evidence" value="ECO:0007669"/>
    <property type="project" value="TreeGrafter"/>
</dbReference>
<keyword evidence="7" id="KW-0614">Plasmid</keyword>
<dbReference type="EMBL" id="CP000531">
    <property type="protein sequence ID" value="ABM39846.1"/>
    <property type="molecule type" value="Genomic_DNA"/>
</dbReference>
<dbReference type="Pfam" id="PF00816">
    <property type="entry name" value="Histone_HNS"/>
    <property type="match status" value="1"/>
</dbReference>
<evidence type="ECO:0000256" key="5">
    <source>
        <dbReference type="SAM" id="MobiDB-lite"/>
    </source>
</evidence>
<evidence type="ECO:0000256" key="4">
    <source>
        <dbReference type="ARBA" id="ARBA00023125"/>
    </source>
</evidence>
<dbReference type="PANTHER" id="PTHR38097:SF2">
    <property type="entry name" value="DNA-BINDING PROTEIN STPA"/>
    <property type="match status" value="1"/>
</dbReference>
<proteinExistence type="inferred from homology"/>
<dbReference type="Gene3D" id="4.10.430.10">
    <property type="entry name" value="Histone-like protein H-NS, C-terminal domain"/>
    <property type="match status" value="1"/>
</dbReference>
<dbReference type="GO" id="GO:0009295">
    <property type="term" value="C:nucleoid"/>
    <property type="evidence" value="ECO:0007669"/>
    <property type="project" value="UniProtKB-SubCell"/>
</dbReference>
<evidence type="ECO:0000256" key="3">
    <source>
        <dbReference type="ARBA" id="ARBA00022490"/>
    </source>
</evidence>
<dbReference type="OrthoDB" id="5297879at2"/>
<gene>
    <name evidence="7" type="ordered locus">Pnap_4578</name>
</gene>
<keyword evidence="4" id="KW-0238">DNA-binding</keyword>
<evidence type="ECO:0000313" key="8">
    <source>
        <dbReference type="Proteomes" id="UP000000644"/>
    </source>
</evidence>
<keyword evidence="3" id="KW-0963">Cytoplasm</keyword>
<dbReference type="GO" id="GO:0003680">
    <property type="term" value="F:minor groove of adenine-thymine-rich DNA binding"/>
    <property type="evidence" value="ECO:0007669"/>
    <property type="project" value="TreeGrafter"/>
</dbReference>
<feature type="region of interest" description="Disordered" evidence="5">
    <location>
        <begin position="48"/>
        <end position="96"/>
    </location>
</feature>
<feature type="compositionally biased region" description="Low complexity" evidence="5">
    <location>
        <begin position="50"/>
        <end position="69"/>
    </location>
</feature>
<dbReference type="InterPro" id="IPR027444">
    <property type="entry name" value="H-NS_C_dom"/>
</dbReference>
<dbReference type="KEGG" id="pna:Pnap_4578"/>
<name>A1VW18_POLNA</name>
<dbReference type="eggNOG" id="COG2916">
    <property type="taxonomic scope" value="Bacteria"/>
</dbReference>
<dbReference type="SUPFAM" id="SSF81273">
    <property type="entry name" value="H-NS histone-like proteins"/>
    <property type="match status" value="1"/>
</dbReference>
<dbReference type="InterPro" id="IPR037150">
    <property type="entry name" value="H-NS_C_dom_sf"/>
</dbReference>
<evidence type="ECO:0000259" key="6">
    <source>
        <dbReference type="SMART" id="SM00528"/>
    </source>
</evidence>
<protein>
    <submittedName>
        <fullName evidence="7">Nucleoid protein H-NS</fullName>
    </submittedName>
</protein>
<evidence type="ECO:0000313" key="7">
    <source>
        <dbReference type="EMBL" id="ABM39846.1"/>
    </source>
</evidence>
<comment type="similarity">
    <text evidence="2">Belongs to the histone-like protein H-NS family.</text>
</comment>
<evidence type="ECO:0000256" key="1">
    <source>
        <dbReference type="ARBA" id="ARBA00004453"/>
    </source>
</evidence>
<dbReference type="GO" id="GO:0032993">
    <property type="term" value="C:protein-DNA complex"/>
    <property type="evidence" value="ECO:0007669"/>
    <property type="project" value="TreeGrafter"/>
</dbReference>
<dbReference type="PANTHER" id="PTHR38097">
    <property type="match status" value="1"/>
</dbReference>
<geneLocation type="plasmid" evidence="7 8">
    <name>pPNAP02</name>
</geneLocation>
<dbReference type="GO" id="GO:0003681">
    <property type="term" value="F:bent DNA binding"/>
    <property type="evidence" value="ECO:0007669"/>
    <property type="project" value="TreeGrafter"/>
</dbReference>